<accession>D8TJK6</accession>
<feature type="coiled-coil region" evidence="1">
    <location>
        <begin position="437"/>
        <end position="590"/>
    </location>
</feature>
<evidence type="ECO:0000313" key="4">
    <source>
        <dbReference type="Proteomes" id="UP000001058"/>
    </source>
</evidence>
<dbReference type="KEGG" id="vcn:VOLCADRAFT_86779"/>
<evidence type="ECO:0000313" key="3">
    <source>
        <dbReference type="EMBL" id="EFJ52559.1"/>
    </source>
</evidence>
<feature type="coiled-coil region" evidence="1">
    <location>
        <begin position="73"/>
        <end position="202"/>
    </location>
</feature>
<protein>
    <submittedName>
        <fullName evidence="3">Uncharacterized protein</fullName>
    </submittedName>
</protein>
<gene>
    <name evidence="3" type="ORF">VOLCADRAFT_86779</name>
</gene>
<dbReference type="AlphaFoldDB" id="D8TJK6"/>
<dbReference type="OrthoDB" id="549247at2759"/>
<feature type="compositionally biased region" description="Low complexity" evidence="2">
    <location>
        <begin position="1052"/>
        <end position="1063"/>
    </location>
</feature>
<keyword evidence="1" id="KW-0175">Coiled coil</keyword>
<reference evidence="3 4" key="1">
    <citation type="journal article" date="2010" name="Science">
        <title>Genomic analysis of organismal complexity in the multicellular green alga Volvox carteri.</title>
        <authorList>
            <person name="Prochnik S.E."/>
            <person name="Umen J."/>
            <person name="Nedelcu A.M."/>
            <person name="Hallmann A."/>
            <person name="Miller S.M."/>
            <person name="Nishii I."/>
            <person name="Ferris P."/>
            <person name="Kuo A."/>
            <person name="Mitros T."/>
            <person name="Fritz-Laylin L.K."/>
            <person name="Hellsten U."/>
            <person name="Chapman J."/>
            <person name="Simakov O."/>
            <person name="Rensing S.A."/>
            <person name="Terry A."/>
            <person name="Pangilinan J."/>
            <person name="Kapitonov V."/>
            <person name="Jurka J."/>
            <person name="Salamov A."/>
            <person name="Shapiro H."/>
            <person name="Schmutz J."/>
            <person name="Grimwood J."/>
            <person name="Lindquist E."/>
            <person name="Lucas S."/>
            <person name="Grigoriev I.V."/>
            <person name="Schmitt R."/>
            <person name="Kirk D."/>
            <person name="Rokhsar D.S."/>
        </authorList>
    </citation>
    <scope>NUCLEOTIDE SEQUENCE [LARGE SCALE GENOMIC DNA]</scope>
    <source>
        <strain evidence="4">f. Nagariensis / Eve</strain>
    </source>
</reference>
<keyword evidence="4" id="KW-1185">Reference proteome</keyword>
<feature type="compositionally biased region" description="Acidic residues" evidence="2">
    <location>
        <begin position="813"/>
        <end position="823"/>
    </location>
</feature>
<dbReference type="EMBL" id="GL378324">
    <property type="protein sequence ID" value="EFJ52559.1"/>
    <property type="molecule type" value="Genomic_DNA"/>
</dbReference>
<dbReference type="STRING" id="3068.D8TJK6"/>
<feature type="region of interest" description="Disordered" evidence="2">
    <location>
        <begin position="1034"/>
        <end position="1063"/>
    </location>
</feature>
<sequence>MSCAPCSPSATSALSGKGALSGAASCWMQPSIGAEVGVHEQKRHPDSVSGGLQELRNANAVLADELMKARSGSDQVRDQLREKELSVEALQATIERLEKARKLVDKKHLLQLKELNRRYKEEQAQRLTLEAECAQLRASKSVVHHQVESLQEERAQLMDLLNSQRSNSSRLEATVAADAGTIAELRSRLQTAESRLSDEVAARQDLFGRQKALEADLKLATERHSTLVASSSEAEARVRAVTAKMQLLEDELEAAKKALQAEKAAFAAERQRTASLQSDLTQLQTSAQLAAAAATAEQAEVERLRVQAEQLMVANEALRTDVAKLREEVLHLSSQQAAAQANAQTLQQQRDQLQQQRDDLQLQLVEAHESKDRLERSLREEIAGRARSAQEDAAVRQLAYGEELAAKQRQWEGQLRTRENAWEDERNAMRCAHREELKRKDLELLEVRERMREAQSSLGELAAEVSTFKYQSEHYAEVHKKNEELSQRLAKAEETVKARDASLAEAAGSHAAQLELWKAEANEVAQAAAKWKQRCTTLQAQLEVKESELEAVEQEVRSLTAKLGASETERVRLQEALASTESKLALATQDSSSYRSQLADVLVSNETAARQVEAVQQDMQLRDMQELEGKRRALDELTVQLREAERGRVLAQAETERLRDRVVQLTREVDRARMVADVVTARSGGGGTNVAAALRRSADAAADAWGGSGGAGYGQQFGGRGGGSAATAAPRLACEPSDLDEGSAALDRRAYSQRGGTRGGASTAPATARQPCSAMDLDDELTLGRQGYSRRAGTTRGGGESLGAARSIPVPFDVEDMEEDEEELDRRAHRGRSTAGGRREYHDVSAMEEEAESWFKSLDEEKRSRRQPTSKEIGRPAGRGAGTSPRGANVRQPDFQRGPEASPQHRHPQPQAQQPQRQHHDQHPHVHPHAGIAHPQETAQADAAEAGCVRTYDVTISHQPGTGVSEGGGRAAQPQAPPPAAAHWPAPQAASYPVLPMPSTSSAGFSTGGAAAVAAAAYTAYVTPVEQGASGYTAHASATPQPATGAPPPHRTVSLTTSPSPASSAARYAPIAQQRQPHRTYGISALQQQPSYPYTRSDGVRLYAAMTPVSPVFSESASNASSNLQERLQRLLGTGKLS</sequence>
<feature type="region of interest" description="Disordered" evidence="2">
    <location>
        <begin position="959"/>
        <end position="985"/>
    </location>
</feature>
<dbReference type="SUPFAM" id="SSF90257">
    <property type="entry name" value="Myosin rod fragments"/>
    <property type="match status" value="1"/>
</dbReference>
<evidence type="ECO:0000256" key="2">
    <source>
        <dbReference type="SAM" id="MobiDB-lite"/>
    </source>
</evidence>
<evidence type="ECO:0000256" key="1">
    <source>
        <dbReference type="SAM" id="Coils"/>
    </source>
</evidence>
<proteinExistence type="predicted"/>
<dbReference type="Proteomes" id="UP000001058">
    <property type="component" value="Unassembled WGS sequence"/>
</dbReference>
<name>D8TJK6_VOLCA</name>
<dbReference type="InParanoid" id="D8TJK6"/>
<organism evidence="4">
    <name type="scientific">Volvox carteri f. nagariensis</name>
    <dbReference type="NCBI Taxonomy" id="3068"/>
    <lineage>
        <taxon>Eukaryota</taxon>
        <taxon>Viridiplantae</taxon>
        <taxon>Chlorophyta</taxon>
        <taxon>core chlorophytes</taxon>
        <taxon>Chlorophyceae</taxon>
        <taxon>CS clade</taxon>
        <taxon>Chlamydomonadales</taxon>
        <taxon>Volvocaceae</taxon>
        <taxon>Volvox</taxon>
    </lineage>
</organism>
<feature type="coiled-coil region" evidence="1">
    <location>
        <begin position="624"/>
        <end position="675"/>
    </location>
</feature>
<feature type="region of interest" description="Disordered" evidence="2">
    <location>
        <begin position="751"/>
        <end position="930"/>
    </location>
</feature>
<dbReference type="GeneID" id="9617457"/>
<dbReference type="RefSeq" id="XP_002946632.1">
    <property type="nucleotide sequence ID" value="XM_002946586.1"/>
</dbReference>
<feature type="coiled-coil region" evidence="1">
    <location>
        <begin position="231"/>
        <end position="377"/>
    </location>
</feature>